<proteinExistence type="predicted"/>
<name>A0A2Z5G5E9_9BACT</name>
<dbReference type="SMART" id="SM00953">
    <property type="entry name" value="RES"/>
    <property type="match status" value="1"/>
</dbReference>
<dbReference type="Pfam" id="PF08808">
    <property type="entry name" value="RES"/>
    <property type="match status" value="1"/>
</dbReference>
<feature type="domain" description="RES" evidence="1">
    <location>
        <begin position="40"/>
        <end position="188"/>
    </location>
</feature>
<evidence type="ECO:0000259" key="1">
    <source>
        <dbReference type="SMART" id="SM00953"/>
    </source>
</evidence>
<dbReference type="KEGG" id="abas:ACPOL_4716"/>
<dbReference type="Proteomes" id="UP000253606">
    <property type="component" value="Chromosome"/>
</dbReference>
<sequence>MAKGAQPPSTGTLRTTLIQWGEGQTLHRVHSSLYQPDQFNPSNTGDARFSPLLDNSGTLVPTLYAGTTLDCALMETVFHDVPFHAGFKTLSKVSHVDGQVSSAIRSPRHLRLIDLTSIALKKLGVRRCDLIDTEAAEYPITRKWAARFYGDHSNADGLLWTSRQDDRAQAVVLFEPRLKGLSFIPVSGPESLLLADGSARPEVLNLADRLDVVLV</sequence>
<accession>A0A2Z5G5E9</accession>
<dbReference type="OrthoDB" id="7257056at2"/>
<reference evidence="2 3" key="1">
    <citation type="journal article" date="2018" name="Front. Microbiol.">
        <title>Hydrolytic Capabilities as a Key to Environmental Success: Chitinolytic and Cellulolytic Acidobacteria From Acidic Sub-arctic Soils and Boreal Peatlands.</title>
        <authorList>
            <person name="Belova S.E."/>
            <person name="Ravin N.V."/>
            <person name="Pankratov T.A."/>
            <person name="Rakitin A.L."/>
            <person name="Ivanova A.A."/>
            <person name="Beletsky A.V."/>
            <person name="Mardanov A.V."/>
            <person name="Sinninghe Damste J.S."/>
            <person name="Dedysh S.N."/>
        </authorList>
    </citation>
    <scope>NUCLEOTIDE SEQUENCE [LARGE SCALE GENOMIC DNA]</scope>
    <source>
        <strain evidence="2 3">SBC82</strain>
    </source>
</reference>
<evidence type="ECO:0000313" key="3">
    <source>
        <dbReference type="Proteomes" id="UP000253606"/>
    </source>
</evidence>
<dbReference type="RefSeq" id="WP_114208862.1">
    <property type="nucleotide sequence ID" value="NZ_CP030840.1"/>
</dbReference>
<keyword evidence="3" id="KW-1185">Reference proteome</keyword>
<dbReference type="EMBL" id="CP030840">
    <property type="protein sequence ID" value="AXC13984.1"/>
    <property type="molecule type" value="Genomic_DNA"/>
</dbReference>
<organism evidence="2 3">
    <name type="scientific">Acidisarcina polymorpha</name>
    <dbReference type="NCBI Taxonomy" id="2211140"/>
    <lineage>
        <taxon>Bacteria</taxon>
        <taxon>Pseudomonadati</taxon>
        <taxon>Acidobacteriota</taxon>
        <taxon>Terriglobia</taxon>
        <taxon>Terriglobales</taxon>
        <taxon>Acidobacteriaceae</taxon>
        <taxon>Acidisarcina</taxon>
    </lineage>
</organism>
<gene>
    <name evidence="2" type="ORF">ACPOL_4716</name>
</gene>
<evidence type="ECO:0000313" key="2">
    <source>
        <dbReference type="EMBL" id="AXC13984.1"/>
    </source>
</evidence>
<dbReference type="InterPro" id="IPR014914">
    <property type="entry name" value="RES_dom"/>
</dbReference>
<dbReference type="AlphaFoldDB" id="A0A2Z5G5E9"/>
<protein>
    <recommendedName>
        <fullName evidence="1">RES domain-containing protein</fullName>
    </recommendedName>
</protein>